<dbReference type="AlphaFoldDB" id="A0A125W7W3"/>
<proteinExistence type="predicted"/>
<evidence type="ECO:0000313" key="3">
    <source>
        <dbReference type="Proteomes" id="UP000004846"/>
    </source>
</evidence>
<accession>A0A125W7W3</accession>
<dbReference type="RefSeq" id="WP_002391601.1">
    <property type="nucleotide sequence ID" value="NZ_GL454430.1"/>
</dbReference>
<organism evidence="2 3">
    <name type="scientific">Enterococcus faecalis TX4248</name>
    <dbReference type="NCBI Taxonomy" id="749495"/>
    <lineage>
        <taxon>Bacteria</taxon>
        <taxon>Bacillati</taxon>
        <taxon>Bacillota</taxon>
        <taxon>Bacilli</taxon>
        <taxon>Lactobacillales</taxon>
        <taxon>Enterococcaceae</taxon>
        <taxon>Enterococcus</taxon>
    </lineage>
</organism>
<comment type="caution">
    <text evidence="2">The sequence shown here is derived from an EMBL/GenBank/DDBJ whole genome shotgun (WGS) entry which is preliminary data.</text>
</comment>
<feature type="domain" description="Methyltransferase" evidence="1">
    <location>
        <begin position="50"/>
        <end position="128"/>
    </location>
</feature>
<sequence length="244" mass="28829">MNNNEQELAEFWDEFAEEYEEIQQESPFPIARELRDFLVQEGLFPCQTFLDIAGGTGRYLPFFQEQVTEYTLADISQRMLEIAEAKAQSNVVFLHQSQERLIETGKKFQVVFSAMNPALDTPEKVNALCQLSEEWCLIFRLVEEQDSLFSPFEQESNPQLNWMAQYKAFLKKEQRPFFTKKFFFEASEAISKDFFRSYFEEQWSVPILEQRVQEIFGSHEIKQNQRTIIYELIVIPCKKTTSDD</sequence>
<dbReference type="Pfam" id="PF13649">
    <property type="entry name" value="Methyltransf_25"/>
    <property type="match status" value="1"/>
</dbReference>
<evidence type="ECO:0000313" key="2">
    <source>
        <dbReference type="EMBL" id="EFM83459.1"/>
    </source>
</evidence>
<dbReference type="Proteomes" id="UP000004846">
    <property type="component" value="Unassembled WGS sequence"/>
</dbReference>
<gene>
    <name evidence="2" type="ORF">HMPREF9498_00916</name>
</gene>
<reference evidence="2 3" key="1">
    <citation type="submission" date="2010-07" db="EMBL/GenBank/DDBJ databases">
        <authorList>
            <person name="Sid Ahmed O."/>
        </authorList>
    </citation>
    <scope>NUCLEOTIDE SEQUENCE [LARGE SCALE GENOMIC DNA]</scope>
    <source>
        <strain evidence="2 3">TX4248</strain>
    </source>
</reference>
<dbReference type="HOGENOM" id="CLU_101316_0_0_9"/>
<dbReference type="CDD" id="cd02440">
    <property type="entry name" value="AdoMet_MTases"/>
    <property type="match status" value="1"/>
</dbReference>
<dbReference type="InterPro" id="IPR041698">
    <property type="entry name" value="Methyltransf_25"/>
</dbReference>
<protein>
    <recommendedName>
        <fullName evidence="1">Methyltransferase domain-containing protein</fullName>
    </recommendedName>
</protein>
<dbReference type="SUPFAM" id="SSF53335">
    <property type="entry name" value="S-adenosyl-L-methionine-dependent methyltransferases"/>
    <property type="match status" value="1"/>
</dbReference>
<dbReference type="Gene3D" id="3.40.50.150">
    <property type="entry name" value="Vaccinia Virus protein VP39"/>
    <property type="match status" value="1"/>
</dbReference>
<dbReference type="InterPro" id="IPR029063">
    <property type="entry name" value="SAM-dependent_MTases_sf"/>
</dbReference>
<name>A0A125W7W3_ENTFL</name>
<dbReference type="EMBL" id="AEBR01000025">
    <property type="protein sequence ID" value="EFM83459.1"/>
    <property type="molecule type" value="Genomic_DNA"/>
</dbReference>
<evidence type="ECO:0000259" key="1">
    <source>
        <dbReference type="Pfam" id="PF13649"/>
    </source>
</evidence>